<gene>
    <name evidence="5" type="ORF">DPMN_035476</name>
</gene>
<evidence type="ECO:0000256" key="1">
    <source>
        <dbReference type="ARBA" id="ARBA00023054"/>
    </source>
</evidence>
<keyword evidence="6" id="KW-1185">Reference proteome</keyword>
<feature type="region of interest" description="Disordered" evidence="3">
    <location>
        <begin position="1"/>
        <end position="31"/>
    </location>
</feature>
<comment type="caution">
    <text evidence="5">The sequence shown here is derived from an EMBL/GenBank/DDBJ whole genome shotgun (WGS) entry which is preliminary data.</text>
</comment>
<dbReference type="FunFam" id="1.20.58.900:FF:000011">
    <property type="entry name" value="Uncharacterized protein, isoform B"/>
    <property type="match status" value="1"/>
</dbReference>
<dbReference type="PANTHER" id="PTHR45956">
    <property type="entry name" value="RUN AND FYVE DOMAIN-CONTAINING PROTEIN 2-LIKE PROTEIN"/>
    <property type="match status" value="1"/>
</dbReference>
<dbReference type="AlphaFoldDB" id="A0A9D4MBX6"/>
<keyword evidence="1 2" id="KW-0175">Coiled coil</keyword>
<feature type="region of interest" description="Disordered" evidence="3">
    <location>
        <begin position="54"/>
        <end position="86"/>
    </location>
</feature>
<feature type="domain" description="RUN" evidence="4">
    <location>
        <begin position="113"/>
        <end position="246"/>
    </location>
</feature>
<dbReference type="Gene3D" id="1.20.58.900">
    <property type="match status" value="1"/>
</dbReference>
<accession>A0A9D4MBX6</accession>
<dbReference type="SMART" id="SM00593">
    <property type="entry name" value="RUN"/>
    <property type="match status" value="1"/>
</dbReference>
<dbReference type="GO" id="GO:0005737">
    <property type="term" value="C:cytoplasm"/>
    <property type="evidence" value="ECO:0007669"/>
    <property type="project" value="TreeGrafter"/>
</dbReference>
<dbReference type="EMBL" id="JAIWYP010000002">
    <property type="protein sequence ID" value="KAH3872261.1"/>
    <property type="molecule type" value="Genomic_DNA"/>
</dbReference>
<dbReference type="SUPFAM" id="SSF140741">
    <property type="entry name" value="RUN domain-like"/>
    <property type="match status" value="1"/>
</dbReference>
<protein>
    <recommendedName>
        <fullName evidence="4">RUN domain-containing protein</fullName>
    </recommendedName>
</protein>
<dbReference type="Proteomes" id="UP000828390">
    <property type="component" value="Unassembled WGS sequence"/>
</dbReference>
<proteinExistence type="predicted"/>
<feature type="compositionally biased region" description="Polar residues" evidence="3">
    <location>
        <begin position="20"/>
        <end position="31"/>
    </location>
</feature>
<sequence>MESATLNKQDDGCEEKPDASETSSINSEASDYFSSPVFSSAKLAIGRFLSRGDSNTKHTANAMDTNSDTASKSKSRRKHRDPRTIERGNLLNVSKMIVKELIDSSMAHGRMLDDDHAPLQQFFIVLEHVLRHGLRPKKSIMRDRRDFWCVLELVEKFVPEAAEITATVRDMPHLKTPLGKARAWLRLSAMQKTLADYFKVLIEKRDMVLTEFYEPGAMLLEDEGTVIAGLLVGLNVIDCNLGIKDEDLDQPIGVIDFSVYLKDTRLNESDPEADNAAMQEKMQTILDQKNYLEELNRHLNTTVANLQQKLEMASTTNALMKEDLAIAKNTILQLEDEKKVLESQRDTILHVHKHTIEETKKDIDVERQTYQQSRAGLDDMYADIKKRLDDEINLRLEVEKELSLQIGMKQEIEMALELTEKDIHEKQDTIISVRKQLEDVKNINLQVAEKLE</sequence>
<dbReference type="InterPro" id="IPR037213">
    <property type="entry name" value="Run_dom_sf"/>
</dbReference>
<evidence type="ECO:0000313" key="5">
    <source>
        <dbReference type="EMBL" id="KAH3872261.1"/>
    </source>
</evidence>
<feature type="compositionally biased region" description="Polar residues" evidence="3">
    <location>
        <begin position="57"/>
        <end position="72"/>
    </location>
</feature>
<evidence type="ECO:0000256" key="3">
    <source>
        <dbReference type="SAM" id="MobiDB-lite"/>
    </source>
</evidence>
<evidence type="ECO:0000313" key="6">
    <source>
        <dbReference type="Proteomes" id="UP000828390"/>
    </source>
</evidence>
<evidence type="ECO:0000259" key="4">
    <source>
        <dbReference type="PROSITE" id="PS50826"/>
    </source>
</evidence>
<evidence type="ECO:0000256" key="2">
    <source>
        <dbReference type="SAM" id="Coils"/>
    </source>
</evidence>
<feature type="non-terminal residue" evidence="5">
    <location>
        <position position="452"/>
    </location>
</feature>
<dbReference type="PANTHER" id="PTHR45956:SF6">
    <property type="entry name" value="RUN DOMAIN-CONTAINING PROTEIN"/>
    <property type="match status" value="1"/>
</dbReference>
<reference evidence="5" key="1">
    <citation type="journal article" date="2019" name="bioRxiv">
        <title>The Genome of the Zebra Mussel, Dreissena polymorpha: A Resource for Invasive Species Research.</title>
        <authorList>
            <person name="McCartney M.A."/>
            <person name="Auch B."/>
            <person name="Kono T."/>
            <person name="Mallez S."/>
            <person name="Zhang Y."/>
            <person name="Obille A."/>
            <person name="Becker A."/>
            <person name="Abrahante J.E."/>
            <person name="Garbe J."/>
            <person name="Badalamenti J.P."/>
            <person name="Herman A."/>
            <person name="Mangelson H."/>
            <person name="Liachko I."/>
            <person name="Sullivan S."/>
            <person name="Sone E.D."/>
            <person name="Koren S."/>
            <person name="Silverstein K.A.T."/>
            <person name="Beckman K.B."/>
            <person name="Gohl D.M."/>
        </authorList>
    </citation>
    <scope>NUCLEOTIDE SEQUENCE</scope>
    <source>
        <strain evidence="5">Duluth1</strain>
        <tissue evidence="5">Whole animal</tissue>
    </source>
</reference>
<dbReference type="PROSITE" id="PS50826">
    <property type="entry name" value="RUN"/>
    <property type="match status" value="1"/>
</dbReference>
<dbReference type="InterPro" id="IPR047335">
    <property type="entry name" value="RUFY1-3"/>
</dbReference>
<dbReference type="Pfam" id="PF02759">
    <property type="entry name" value="RUN"/>
    <property type="match status" value="1"/>
</dbReference>
<dbReference type="InterPro" id="IPR004012">
    <property type="entry name" value="Run_dom"/>
</dbReference>
<reference evidence="5" key="2">
    <citation type="submission" date="2020-11" db="EMBL/GenBank/DDBJ databases">
        <authorList>
            <person name="McCartney M.A."/>
            <person name="Auch B."/>
            <person name="Kono T."/>
            <person name="Mallez S."/>
            <person name="Becker A."/>
            <person name="Gohl D.M."/>
            <person name="Silverstein K.A.T."/>
            <person name="Koren S."/>
            <person name="Bechman K.B."/>
            <person name="Herman A."/>
            <person name="Abrahante J.E."/>
            <person name="Garbe J."/>
        </authorList>
    </citation>
    <scope>NUCLEOTIDE SEQUENCE</scope>
    <source>
        <strain evidence="5">Duluth1</strain>
        <tissue evidence="5">Whole animal</tissue>
    </source>
</reference>
<feature type="coiled-coil region" evidence="2">
    <location>
        <begin position="289"/>
        <end position="344"/>
    </location>
</feature>
<dbReference type="CDD" id="cd17681">
    <property type="entry name" value="RUN_RUFY1_like"/>
    <property type="match status" value="1"/>
</dbReference>
<organism evidence="5 6">
    <name type="scientific">Dreissena polymorpha</name>
    <name type="common">Zebra mussel</name>
    <name type="synonym">Mytilus polymorpha</name>
    <dbReference type="NCBI Taxonomy" id="45954"/>
    <lineage>
        <taxon>Eukaryota</taxon>
        <taxon>Metazoa</taxon>
        <taxon>Spiralia</taxon>
        <taxon>Lophotrochozoa</taxon>
        <taxon>Mollusca</taxon>
        <taxon>Bivalvia</taxon>
        <taxon>Autobranchia</taxon>
        <taxon>Heteroconchia</taxon>
        <taxon>Euheterodonta</taxon>
        <taxon>Imparidentia</taxon>
        <taxon>Neoheterodontei</taxon>
        <taxon>Myida</taxon>
        <taxon>Dreissenoidea</taxon>
        <taxon>Dreissenidae</taxon>
        <taxon>Dreissena</taxon>
    </lineage>
</organism>
<name>A0A9D4MBX6_DREPO</name>
<feature type="compositionally biased region" description="Basic and acidic residues" evidence="3">
    <location>
        <begin position="8"/>
        <end position="19"/>
    </location>
</feature>